<evidence type="ECO:0000256" key="1">
    <source>
        <dbReference type="ARBA" id="ARBA00022723"/>
    </source>
</evidence>
<keyword evidence="1" id="KW-0479">Metal-binding</keyword>
<evidence type="ECO:0000259" key="5">
    <source>
        <dbReference type="PROSITE" id="PS00498"/>
    </source>
</evidence>
<evidence type="ECO:0000259" key="4">
    <source>
        <dbReference type="PROSITE" id="PS00497"/>
    </source>
</evidence>
<evidence type="ECO:0000256" key="2">
    <source>
        <dbReference type="SAM" id="MobiDB-lite"/>
    </source>
</evidence>
<feature type="region of interest" description="Disordered" evidence="2">
    <location>
        <begin position="22"/>
        <end position="43"/>
    </location>
</feature>
<feature type="signal peptide" evidence="3">
    <location>
        <begin position="1"/>
        <end position="18"/>
    </location>
</feature>
<dbReference type="PANTHER" id="PTHR11474:SF116">
    <property type="entry name" value="TYROSINASE"/>
    <property type="match status" value="1"/>
</dbReference>
<dbReference type="PROSITE" id="PS00498">
    <property type="entry name" value="TYROSINASE_2"/>
    <property type="match status" value="1"/>
</dbReference>
<dbReference type="SUPFAM" id="SSF48056">
    <property type="entry name" value="Di-copper centre-containing domain"/>
    <property type="match status" value="1"/>
</dbReference>
<evidence type="ECO:0000256" key="3">
    <source>
        <dbReference type="SAM" id="SignalP"/>
    </source>
</evidence>
<dbReference type="PRINTS" id="PR00092">
    <property type="entry name" value="TYROSINASE"/>
</dbReference>
<dbReference type="Proteomes" id="UP000054565">
    <property type="component" value="Unassembled WGS sequence"/>
</dbReference>
<reference evidence="7" key="1">
    <citation type="journal article" date="2010" name="Genome Res.">
        <title>Population genomic sequencing of Coccidioides fungi reveals recent hybridization and transposon control.</title>
        <authorList>
            <person name="Neafsey D.E."/>
            <person name="Barker B.M."/>
            <person name="Sharpton T.J."/>
            <person name="Stajich J.E."/>
            <person name="Park D.J."/>
            <person name="Whiston E."/>
            <person name="Hung C.-Y."/>
            <person name="McMahan C."/>
            <person name="White J."/>
            <person name="Sykes S."/>
            <person name="Heiman D."/>
            <person name="Young S."/>
            <person name="Zeng Q."/>
            <person name="Abouelleil A."/>
            <person name="Aftuck L."/>
            <person name="Bessette D."/>
            <person name="Brown A."/>
            <person name="FitzGerald M."/>
            <person name="Lui A."/>
            <person name="Macdonald J.P."/>
            <person name="Priest M."/>
            <person name="Orbach M.J."/>
            <person name="Galgiani J.N."/>
            <person name="Kirkland T.N."/>
            <person name="Cole G.T."/>
            <person name="Birren B.W."/>
            <person name="Henn M.R."/>
            <person name="Taylor J.W."/>
            <person name="Rounsley S.D."/>
        </authorList>
    </citation>
    <scope>NUCLEOTIDE SEQUENCE [LARGE SCALE GENOMIC DNA]</scope>
    <source>
        <strain evidence="7">RMSCC 2394</strain>
    </source>
</reference>
<dbReference type="PROSITE" id="PS00497">
    <property type="entry name" value="TYROSINASE_1"/>
    <property type="match status" value="1"/>
</dbReference>
<dbReference type="PANTHER" id="PTHR11474">
    <property type="entry name" value="TYROSINASE FAMILY MEMBER"/>
    <property type="match status" value="1"/>
</dbReference>
<feature type="domain" description="Tyrosinase copper-binding" evidence="5">
    <location>
        <begin position="333"/>
        <end position="344"/>
    </location>
</feature>
<dbReference type="EMBL" id="DS028103">
    <property type="protein sequence ID" value="KMP02432.1"/>
    <property type="molecule type" value="Genomic_DNA"/>
</dbReference>
<organism evidence="6 7">
    <name type="scientific">Coccidioides immitis RMSCC 2394</name>
    <dbReference type="NCBI Taxonomy" id="404692"/>
    <lineage>
        <taxon>Eukaryota</taxon>
        <taxon>Fungi</taxon>
        <taxon>Dikarya</taxon>
        <taxon>Ascomycota</taxon>
        <taxon>Pezizomycotina</taxon>
        <taxon>Eurotiomycetes</taxon>
        <taxon>Eurotiomycetidae</taxon>
        <taxon>Onygenales</taxon>
        <taxon>Onygenaceae</taxon>
        <taxon>Coccidioides</taxon>
    </lineage>
</organism>
<dbReference type="InterPro" id="IPR008922">
    <property type="entry name" value="Di-copper_centre_dom_sf"/>
</dbReference>
<name>A0A0J7AYB6_COCIT</name>
<dbReference type="InterPro" id="IPR002227">
    <property type="entry name" value="Tyrosinase_Cu-bd"/>
</dbReference>
<dbReference type="InterPro" id="IPR050316">
    <property type="entry name" value="Tyrosinase/Hemocyanin"/>
</dbReference>
<dbReference type="AlphaFoldDB" id="A0A0J7AYB6"/>
<protein>
    <recommendedName>
        <fullName evidence="4 5">Tyrosinase copper-binding domain-containing protein</fullName>
    </recommendedName>
</protein>
<dbReference type="GO" id="GO:0016491">
    <property type="term" value="F:oxidoreductase activity"/>
    <property type="evidence" value="ECO:0007669"/>
    <property type="project" value="InterPro"/>
</dbReference>
<evidence type="ECO:0000313" key="7">
    <source>
        <dbReference type="Proteomes" id="UP000054565"/>
    </source>
</evidence>
<accession>A0A0J7AYB6</accession>
<gene>
    <name evidence="6" type="ORF">CIRG_10254</name>
</gene>
<feature type="chain" id="PRO_5005286099" description="Tyrosinase copper-binding domain-containing protein" evidence="3">
    <location>
        <begin position="19"/>
        <end position="411"/>
    </location>
</feature>
<dbReference type="Gene3D" id="1.10.1280.10">
    <property type="entry name" value="Di-copper center containing domain from catechol oxidase"/>
    <property type="match status" value="1"/>
</dbReference>
<dbReference type="GO" id="GO:0046872">
    <property type="term" value="F:metal ion binding"/>
    <property type="evidence" value="ECO:0007669"/>
    <property type="project" value="UniProtKB-KW"/>
</dbReference>
<proteinExistence type="predicted"/>
<keyword evidence="3" id="KW-0732">Signal</keyword>
<dbReference type="Pfam" id="PF00264">
    <property type="entry name" value="Tyrosinase"/>
    <property type="match status" value="1"/>
</dbReference>
<dbReference type="STRING" id="404692.A0A0J7AYB6"/>
<sequence length="411" mass="44852">MVALKALAFGLFLSRVLAVPTPVESSTSPSDTPPTASPSTPEAQAQLEQLSSIAYNVSKSNLETGSQTKRSGGCSLSNLRVRREWSTFTARQRKSYIDAVLCLQSLPARTPSSIAAGAKTRYDDFVAVHIQQTLTIHYTGTFLAWHRYFTWQYEQALRNECSYTGAFPYWDWPLSAVIGLENHPLFDGSDTSMSGNGEPIPNKGDIFLHLGDLPSIRLPSGTGGGCVTSGPFKNFKVNLGPAALVLPGDRTEAVANPLDYNPRCLKRDLTDAIVRKFANATAVVDLILRRKTIESFQMNMQGIPGSGSIGVHGGGHYAMGGDPGRDVFVSPGDPAFFFHHAMIDRVWWIWQNLDLKNRQNAIHGTGTFLNDPPSPDTTLDTMVDLGYAGGPMLPMRDLMSTINGPFCYVYL</sequence>
<dbReference type="OrthoDB" id="6132182at2759"/>
<feature type="domain" description="Tyrosinase copper-binding" evidence="4">
    <location>
        <begin position="137"/>
        <end position="154"/>
    </location>
</feature>
<evidence type="ECO:0000313" key="6">
    <source>
        <dbReference type="EMBL" id="KMP02432.1"/>
    </source>
</evidence>